<evidence type="ECO:0000256" key="2">
    <source>
        <dbReference type="SAM" id="Phobius"/>
    </source>
</evidence>
<feature type="compositionally biased region" description="Polar residues" evidence="1">
    <location>
        <begin position="38"/>
        <end position="56"/>
    </location>
</feature>
<reference evidence="3 4" key="1">
    <citation type="submission" date="2017-12" db="EMBL/GenBank/DDBJ databases">
        <title>Comparative genomics of Botrytis spp.</title>
        <authorList>
            <person name="Valero-Jimenez C.A."/>
            <person name="Tapia P."/>
            <person name="Veloso J."/>
            <person name="Silva-Moreno E."/>
            <person name="Staats M."/>
            <person name="Valdes J.H."/>
            <person name="Van Kan J.A.L."/>
        </authorList>
    </citation>
    <scope>NUCLEOTIDE SEQUENCE [LARGE SCALE GENOMIC DNA]</scope>
    <source>
        <strain evidence="3 4">Bh0001</strain>
    </source>
</reference>
<evidence type="ECO:0000313" key="4">
    <source>
        <dbReference type="Proteomes" id="UP000297814"/>
    </source>
</evidence>
<feature type="transmembrane region" description="Helical" evidence="2">
    <location>
        <begin position="102"/>
        <end position="122"/>
    </location>
</feature>
<keyword evidence="2" id="KW-0472">Membrane</keyword>
<sequence>MANLQYELSSLPEREVHSTSPVSSMGNSRRSFDRDQDNTTSSTREPSSILHTNNGVQIPDRTLNGFDHNSTTSLHHENPPAYTISPEISQVKSYPLERNWGGFWLSLIFSTLILLQWIGFVYTCYKPFGSSYSYEITAATRKYDFKWNEKWLKTFQVSITICSLFVLIVVSTILSRAAVILTQRRNSKPGYTISQILAIADESWLSIPTIWKYSIKKDMKSIKSGYLMYAFSLCIVGFLQILDIYVPSPQYPSQDYFLDMYRYNYPLLNGEYILYDLYTSFGYQGALSTALVDTNPNDYQPNLWSSSNSSTTYPIGRPSADISAGLQQRLSDPSTSWYAIQNNTYDNGMYNSTGLRMNTSITCFIIPQRKFPTVCPGLSPWTTSINLTTANNTMTSEYTGYVINGLNLNVCVPGNKFAFPWSVNRTLQTIEEELYLEIGWTMKDIGYEPTGIGSLKNYTQKCIADTTFGYFDLPTYGNNSAGPLLPADFPIFGAIASETTPRTIFNESDPQIGLYNTLNKMSLDYHGPLLSSALALFPDWSGLTDEYGGIDQRLNIHWPLSKFTGSINQNESYASYLSRFAANPNYLENSLRISTFLATKTAWEIVAENSNYRSHPLFTEMGKMVKRPYLPLSVIIIVSFLIAYLTLSLLYLGIRSAFNRTWTTTLNSLSMIFLTRDVVERIPKLPIILHGSTGNEGKLFKSLANEPAVIGDIMVGDKVGILAVGGEGIIGVAGRRYRDGGVEDSVIGPVVA</sequence>
<dbReference type="Proteomes" id="UP000297814">
    <property type="component" value="Unassembled WGS sequence"/>
</dbReference>
<evidence type="ECO:0000313" key="3">
    <source>
        <dbReference type="EMBL" id="TGO34344.1"/>
    </source>
</evidence>
<keyword evidence="2" id="KW-0812">Transmembrane</keyword>
<feature type="region of interest" description="Disordered" evidence="1">
    <location>
        <begin position="1"/>
        <end position="62"/>
    </location>
</feature>
<feature type="transmembrane region" description="Helical" evidence="2">
    <location>
        <begin position="155"/>
        <end position="179"/>
    </location>
</feature>
<proteinExistence type="predicted"/>
<organism evidence="3 4">
    <name type="scientific">Botrytis hyacinthi</name>
    <dbReference type="NCBI Taxonomy" id="278943"/>
    <lineage>
        <taxon>Eukaryota</taxon>
        <taxon>Fungi</taxon>
        <taxon>Dikarya</taxon>
        <taxon>Ascomycota</taxon>
        <taxon>Pezizomycotina</taxon>
        <taxon>Leotiomycetes</taxon>
        <taxon>Helotiales</taxon>
        <taxon>Sclerotiniaceae</taxon>
        <taxon>Botrytis</taxon>
    </lineage>
</organism>
<comment type="caution">
    <text evidence="3">The sequence shown here is derived from an EMBL/GenBank/DDBJ whole genome shotgun (WGS) entry which is preliminary data.</text>
</comment>
<dbReference type="EMBL" id="PQXK01000201">
    <property type="protein sequence ID" value="TGO34344.1"/>
    <property type="molecule type" value="Genomic_DNA"/>
</dbReference>
<name>A0A4Z1GBM6_9HELO</name>
<keyword evidence="4" id="KW-1185">Reference proteome</keyword>
<protein>
    <submittedName>
        <fullName evidence="3">Uncharacterized protein</fullName>
    </submittedName>
</protein>
<feature type="compositionally biased region" description="Polar residues" evidence="1">
    <location>
        <begin position="18"/>
        <end position="29"/>
    </location>
</feature>
<evidence type="ECO:0000256" key="1">
    <source>
        <dbReference type="SAM" id="MobiDB-lite"/>
    </source>
</evidence>
<dbReference type="AlphaFoldDB" id="A0A4Z1GBM6"/>
<keyword evidence="2" id="KW-1133">Transmembrane helix</keyword>
<feature type="transmembrane region" description="Helical" evidence="2">
    <location>
        <begin position="629"/>
        <end position="652"/>
    </location>
</feature>
<accession>A0A4Z1GBM6</accession>
<feature type="transmembrane region" description="Helical" evidence="2">
    <location>
        <begin position="226"/>
        <end position="246"/>
    </location>
</feature>
<gene>
    <name evidence="3" type="ORF">BHYA_0201g00070</name>
</gene>